<dbReference type="AlphaFoldDB" id="A0ABC9QUR3"/>
<organism evidence="1 2">
    <name type="scientific">Bacillus mycoides</name>
    <dbReference type="NCBI Taxonomy" id="1405"/>
    <lineage>
        <taxon>Bacteria</taxon>
        <taxon>Bacillati</taxon>
        <taxon>Bacillota</taxon>
        <taxon>Bacilli</taxon>
        <taxon>Bacillales</taxon>
        <taxon>Bacillaceae</taxon>
        <taxon>Bacillus</taxon>
        <taxon>Bacillus cereus group</taxon>
    </lineage>
</organism>
<sequence length="87" mass="9693">MEQAIKKLTNEEVMFEGLLTKLDNPSFIEKFAGNPEEAFKEAGLNITLGEFTDLLSKNQNLYNSIIEKVSMQIDVSQLAYATSSACK</sequence>
<reference evidence="1 2" key="1">
    <citation type="submission" date="2012-04" db="EMBL/GenBank/DDBJ databases">
        <title>The Genome Sequence of Bacillus cereus VD078.</title>
        <authorList>
            <consortium name="The Broad Institute Genome Sequencing Platform"/>
            <consortium name="The Broad Institute Genome Sequencing Center for Infectious Disease"/>
            <person name="Feldgarden M."/>
            <person name="Van der Auwera G.A."/>
            <person name="Mahillon J."/>
            <person name="Duprez V."/>
            <person name="Timmery S."/>
            <person name="Mattelet C."/>
            <person name="Dierick K."/>
            <person name="Sun M."/>
            <person name="Yu Z."/>
            <person name="Zhu L."/>
            <person name="Hu X."/>
            <person name="Shank E.B."/>
            <person name="Swiecicka I."/>
            <person name="Hansen B.M."/>
            <person name="Andrup L."/>
            <person name="Young S.K."/>
            <person name="Zeng Q."/>
            <person name="Gargeya S."/>
            <person name="Fitzgerald M."/>
            <person name="Haas B."/>
            <person name="Abouelleil A."/>
            <person name="Alvarado L."/>
            <person name="Arachchi H.M."/>
            <person name="Berlin A."/>
            <person name="Chapman S.B."/>
            <person name="Goldberg J."/>
            <person name="Griggs A."/>
            <person name="Gujja S."/>
            <person name="Hansen M."/>
            <person name="Howarth C."/>
            <person name="Imamovic A."/>
            <person name="Larimer J."/>
            <person name="McCowen C."/>
            <person name="Montmayeur A."/>
            <person name="Murphy C."/>
            <person name="Neiman D."/>
            <person name="Pearson M."/>
            <person name="Priest M."/>
            <person name="Roberts A."/>
            <person name="Saif S."/>
            <person name="Shea T."/>
            <person name="Sisk P."/>
            <person name="Sykes S."/>
            <person name="Wortman J."/>
            <person name="Nusbaum C."/>
            <person name="Birren B."/>
        </authorList>
    </citation>
    <scope>NUCLEOTIDE SEQUENCE [LARGE SCALE GENOMIC DNA]</scope>
    <source>
        <strain evidence="1 2">VD078</strain>
    </source>
</reference>
<dbReference type="Proteomes" id="UP000006976">
    <property type="component" value="Unassembled WGS sequence"/>
</dbReference>
<dbReference type="EMBL" id="AHEV01000051">
    <property type="protein sequence ID" value="EJR29908.1"/>
    <property type="molecule type" value="Genomic_DNA"/>
</dbReference>
<proteinExistence type="predicted"/>
<gene>
    <name evidence="1" type="ORF">III_05677</name>
</gene>
<name>A0ABC9QUR3_BACMY</name>
<accession>A0ABC9QUR3</accession>
<evidence type="ECO:0000313" key="1">
    <source>
        <dbReference type="EMBL" id="EJR29908.1"/>
    </source>
</evidence>
<protein>
    <submittedName>
        <fullName evidence="1">Uncharacterized protein</fullName>
    </submittedName>
</protein>
<evidence type="ECO:0000313" key="2">
    <source>
        <dbReference type="Proteomes" id="UP000006976"/>
    </source>
</evidence>
<comment type="caution">
    <text evidence="1">The sequence shown here is derived from an EMBL/GenBank/DDBJ whole genome shotgun (WGS) entry which is preliminary data.</text>
</comment>
<dbReference type="RefSeq" id="WP_002169742.1">
    <property type="nucleotide sequence ID" value="NZ_JH792253.1"/>
</dbReference>